<gene>
    <name evidence="2" type="ORF">A3B24_02095</name>
</gene>
<name>A0A1G2RM88_9BACT</name>
<evidence type="ECO:0000313" key="3">
    <source>
        <dbReference type="Proteomes" id="UP000176917"/>
    </source>
</evidence>
<sequence>MGNTVGSTSANLCNFFEDQKDAYILGLWCADSYWWSSSIGLSNTNRELIEKFRSFLIGKGFPEDRIRYNRDHLFVNSRPLLREFVAGKKMLEKMDKEKTIWPYLAGRFDGDGCIDGDLRKDCRIVYTTAEEANFDRKLLKKLGIRQTTIYYYRTSSTFVLYFSRFIAREFVRKIIPYSLKLQRLALVSRRDLVSLQRQET</sequence>
<proteinExistence type="predicted"/>
<evidence type="ECO:0000259" key="1">
    <source>
        <dbReference type="Pfam" id="PF14528"/>
    </source>
</evidence>
<dbReference type="InterPro" id="IPR027434">
    <property type="entry name" value="Homing_endonucl"/>
</dbReference>
<dbReference type="AlphaFoldDB" id="A0A1G2RM88"/>
<dbReference type="GO" id="GO:0004519">
    <property type="term" value="F:endonuclease activity"/>
    <property type="evidence" value="ECO:0007669"/>
    <property type="project" value="InterPro"/>
</dbReference>
<dbReference type="Pfam" id="PF14528">
    <property type="entry name" value="LAGLIDADG_3"/>
    <property type="match status" value="1"/>
</dbReference>
<dbReference type="InterPro" id="IPR004860">
    <property type="entry name" value="LAGLIDADG_dom"/>
</dbReference>
<protein>
    <recommendedName>
        <fullName evidence="1">Homing endonuclease LAGLIDADG domain-containing protein</fullName>
    </recommendedName>
</protein>
<dbReference type="Proteomes" id="UP000176917">
    <property type="component" value="Unassembled WGS sequence"/>
</dbReference>
<reference evidence="2 3" key="1">
    <citation type="journal article" date="2016" name="Nat. Commun.">
        <title>Thousands of microbial genomes shed light on interconnected biogeochemical processes in an aquifer system.</title>
        <authorList>
            <person name="Anantharaman K."/>
            <person name="Brown C.T."/>
            <person name="Hug L.A."/>
            <person name="Sharon I."/>
            <person name="Castelle C.J."/>
            <person name="Probst A.J."/>
            <person name="Thomas B.C."/>
            <person name="Singh A."/>
            <person name="Wilkins M.J."/>
            <person name="Karaoz U."/>
            <person name="Brodie E.L."/>
            <person name="Williams K.H."/>
            <person name="Hubbard S.S."/>
            <person name="Banfield J.F."/>
        </authorList>
    </citation>
    <scope>NUCLEOTIDE SEQUENCE [LARGE SCALE GENOMIC DNA]</scope>
</reference>
<feature type="domain" description="Homing endonuclease LAGLIDADG" evidence="1">
    <location>
        <begin position="103"/>
        <end position="173"/>
    </location>
</feature>
<dbReference type="SUPFAM" id="SSF55608">
    <property type="entry name" value="Homing endonucleases"/>
    <property type="match status" value="1"/>
</dbReference>
<comment type="caution">
    <text evidence="2">The sequence shown here is derived from an EMBL/GenBank/DDBJ whole genome shotgun (WGS) entry which is preliminary data.</text>
</comment>
<evidence type="ECO:0000313" key="2">
    <source>
        <dbReference type="EMBL" id="OHA73937.1"/>
    </source>
</evidence>
<dbReference type="Gene3D" id="3.10.28.10">
    <property type="entry name" value="Homing endonucleases"/>
    <property type="match status" value="1"/>
</dbReference>
<accession>A0A1G2RM88</accession>
<organism evidence="2 3">
    <name type="scientific">Candidatus Wildermuthbacteria bacterium RIFCSPLOWO2_01_FULL_48_16</name>
    <dbReference type="NCBI Taxonomy" id="1802461"/>
    <lineage>
        <taxon>Bacteria</taxon>
        <taxon>Candidatus Wildermuthiibacteriota</taxon>
    </lineage>
</organism>
<dbReference type="EMBL" id="MHUG01000003">
    <property type="protein sequence ID" value="OHA73937.1"/>
    <property type="molecule type" value="Genomic_DNA"/>
</dbReference>